<gene>
    <name evidence="1" type="ORF">ENM66_06465</name>
</gene>
<dbReference type="PANTHER" id="PTHR37291">
    <property type="entry name" value="5-METHYLCYTOSINE-SPECIFIC RESTRICTION ENZYME B"/>
    <property type="match status" value="1"/>
</dbReference>
<dbReference type="EMBL" id="DRYQ01000090">
    <property type="protein sequence ID" value="HHQ50976.1"/>
    <property type="molecule type" value="Genomic_DNA"/>
</dbReference>
<dbReference type="AlphaFoldDB" id="A0A7J3Z874"/>
<organism evidence="1">
    <name type="scientific">Ignisphaera aggregans</name>
    <dbReference type="NCBI Taxonomy" id="334771"/>
    <lineage>
        <taxon>Archaea</taxon>
        <taxon>Thermoproteota</taxon>
        <taxon>Thermoprotei</taxon>
        <taxon>Desulfurococcales</taxon>
        <taxon>Desulfurococcaceae</taxon>
        <taxon>Ignisphaera</taxon>
    </lineage>
</organism>
<dbReference type="InterPro" id="IPR052934">
    <property type="entry name" value="Methyl-DNA_Rec/Restrict_Enz"/>
</dbReference>
<accession>A0A7J3Z874</accession>
<proteinExistence type="predicted"/>
<reference evidence="1" key="1">
    <citation type="journal article" date="2020" name="mSystems">
        <title>Genome- and Community-Level Interaction Insights into Carbon Utilization and Element Cycling Functions of Hydrothermarchaeota in Hydrothermal Sediment.</title>
        <authorList>
            <person name="Zhou Z."/>
            <person name="Liu Y."/>
            <person name="Xu W."/>
            <person name="Pan J."/>
            <person name="Luo Z.H."/>
            <person name="Li M."/>
        </authorList>
    </citation>
    <scope>NUCLEOTIDE SEQUENCE [LARGE SCALE GENOMIC DNA]</scope>
    <source>
        <strain evidence="1">SpSt-1105</strain>
    </source>
</reference>
<evidence type="ECO:0000313" key="1">
    <source>
        <dbReference type="EMBL" id="HHQ50976.1"/>
    </source>
</evidence>
<sequence length="86" mass="10090">MRGLAFGKFFTLLDPIYRKRGRLEISEHSVTVPYTFRVLATMNSYDRALLFKLGYALTRGFAIISRAYLQNLAEYCKEYVERALKR</sequence>
<evidence type="ECO:0008006" key="2">
    <source>
        <dbReference type="Google" id="ProtNLM"/>
    </source>
</evidence>
<comment type="caution">
    <text evidence="1">The sequence shown here is derived from an EMBL/GenBank/DDBJ whole genome shotgun (WGS) entry which is preliminary data.</text>
</comment>
<protein>
    <recommendedName>
        <fullName evidence="2">ATPase dynein-related AAA domain-containing protein</fullName>
    </recommendedName>
</protein>
<dbReference type="PANTHER" id="PTHR37291:SF1">
    <property type="entry name" value="TYPE IV METHYL-DIRECTED RESTRICTION ENZYME ECOKMCRB SUBUNIT"/>
    <property type="match status" value="1"/>
</dbReference>
<name>A0A7J3Z874_9CREN</name>